<dbReference type="HOGENOM" id="CLU_1913250_0_0_14"/>
<organism evidence="2 3">
    <name type="scientific">Candidatus Hepatoplasma crinochetorum Av</name>
    <dbReference type="NCBI Taxonomy" id="1427984"/>
    <lineage>
        <taxon>Bacteria</taxon>
        <taxon>Bacillati</taxon>
        <taxon>Mycoplasmatota</taxon>
        <taxon>Mollicutes</taxon>
        <taxon>Candidatus Hepatoplasmataceae</taxon>
        <taxon>Candidatus Hepatoplasma</taxon>
    </lineage>
</organism>
<dbReference type="AlphaFoldDB" id="W8GFM0"/>
<dbReference type="EMBL" id="CP006932">
    <property type="protein sequence ID" value="AHK22579.1"/>
    <property type="molecule type" value="Genomic_DNA"/>
</dbReference>
<gene>
    <name evidence="2" type="ORF">X271_00474</name>
</gene>
<reference evidence="2 3" key="1">
    <citation type="journal article" date="2014" name="Genome Biol. Evol.">
        <title>Phylogenomics of "Candidatus Hepatoplasma crinochetorum," a Lineage of Mollicutes Associated with Noninsect Arthropods.</title>
        <authorList>
            <person name="Leclercq S."/>
            <person name="Dittmer J."/>
            <person name="Bouchon D."/>
            <person name="Cordaux R."/>
        </authorList>
    </citation>
    <scope>NUCLEOTIDE SEQUENCE [LARGE SCALE GENOMIC DNA]</scope>
    <source>
        <strain evidence="2 3">Av</strain>
    </source>
</reference>
<accession>W8GFM0</accession>
<dbReference type="STRING" id="1427984.X271_00474"/>
<dbReference type="KEGG" id="hcr:X271_00474"/>
<sequence length="132" mass="14888">MNYDVLTDQQLIEQLTAKKISFDKEKTKREEMIKLLKDYDLKHPKNEQNNFEQYNHQQVIYKEEVSAVVKAGAIINIVFGVLISFFIITLIYTIPAIYFNATLLSGNGNYKIAAGILGLFCSLIGGILVLVG</sequence>
<feature type="transmembrane region" description="Helical" evidence="1">
    <location>
        <begin position="73"/>
        <end position="98"/>
    </location>
</feature>
<keyword evidence="1" id="KW-1133">Transmembrane helix</keyword>
<keyword evidence="1" id="KW-0472">Membrane</keyword>
<protein>
    <submittedName>
        <fullName evidence="2">Uncharacterized protein</fullName>
    </submittedName>
</protein>
<evidence type="ECO:0000256" key="1">
    <source>
        <dbReference type="SAM" id="Phobius"/>
    </source>
</evidence>
<evidence type="ECO:0000313" key="3">
    <source>
        <dbReference type="Proteomes" id="UP000019450"/>
    </source>
</evidence>
<keyword evidence="3" id="KW-1185">Reference proteome</keyword>
<evidence type="ECO:0000313" key="2">
    <source>
        <dbReference type="EMBL" id="AHK22579.1"/>
    </source>
</evidence>
<dbReference type="RefSeq" id="WP_025208867.1">
    <property type="nucleotide sequence ID" value="NZ_CP006932.1"/>
</dbReference>
<name>W8GFM0_9MOLU</name>
<proteinExistence type="predicted"/>
<keyword evidence="1" id="KW-0812">Transmembrane</keyword>
<dbReference type="Proteomes" id="UP000019450">
    <property type="component" value="Chromosome"/>
</dbReference>
<feature type="transmembrane region" description="Helical" evidence="1">
    <location>
        <begin position="110"/>
        <end position="131"/>
    </location>
</feature>